<keyword evidence="8 13" id="KW-0460">Magnesium</keyword>
<dbReference type="PANTHER" id="PTHR30194">
    <property type="entry name" value="CROSSOVER JUNCTION ENDODEOXYRIBONUCLEASE RUVC"/>
    <property type="match status" value="1"/>
</dbReference>
<keyword evidence="5 13" id="KW-0255">Endonuclease</keyword>
<keyword evidence="10 13" id="KW-0233">DNA recombination</keyword>
<evidence type="ECO:0000256" key="11">
    <source>
        <dbReference type="ARBA" id="ARBA00023204"/>
    </source>
</evidence>
<dbReference type="STRING" id="1379270.GEMMAAP_03955"/>
<dbReference type="KEGG" id="gph:GEMMAAP_03955"/>
<accession>A0A143BID2</accession>
<dbReference type="PANTHER" id="PTHR30194:SF3">
    <property type="entry name" value="CROSSOVER JUNCTION ENDODEOXYRIBONUCLEASE RUVC"/>
    <property type="match status" value="1"/>
</dbReference>
<feature type="active site" evidence="13">
    <location>
        <position position="8"/>
    </location>
</feature>
<dbReference type="CDD" id="cd16962">
    <property type="entry name" value="RuvC"/>
    <property type="match status" value="1"/>
</dbReference>
<reference evidence="15 16" key="2">
    <citation type="journal article" date="2016" name="Environ. Microbiol. Rep.">
        <title>Metagenomic evidence for the presence of phototrophic Gemmatimonadetes bacteria in diverse environments.</title>
        <authorList>
            <person name="Zeng Y."/>
            <person name="Baumbach J."/>
            <person name="Barbosa E.G."/>
            <person name="Azevedo V."/>
            <person name="Zhang C."/>
            <person name="Koblizek M."/>
        </authorList>
    </citation>
    <scope>NUCLEOTIDE SEQUENCE [LARGE SCALE GENOMIC DNA]</scope>
    <source>
        <strain evidence="15 16">AP64</strain>
    </source>
</reference>
<organism evidence="15 16">
    <name type="scientific">Gemmatimonas phototrophica</name>
    <dbReference type="NCBI Taxonomy" id="1379270"/>
    <lineage>
        <taxon>Bacteria</taxon>
        <taxon>Pseudomonadati</taxon>
        <taxon>Gemmatimonadota</taxon>
        <taxon>Gemmatimonadia</taxon>
        <taxon>Gemmatimonadales</taxon>
        <taxon>Gemmatimonadaceae</taxon>
        <taxon>Gemmatimonas</taxon>
    </lineage>
</organism>
<evidence type="ECO:0000313" key="16">
    <source>
        <dbReference type="Proteomes" id="UP000076404"/>
    </source>
</evidence>
<feature type="active site" evidence="13">
    <location>
        <position position="68"/>
    </location>
</feature>
<feature type="binding site" evidence="13">
    <location>
        <position position="68"/>
    </location>
    <ligand>
        <name>Mg(2+)</name>
        <dbReference type="ChEBI" id="CHEBI:18420"/>
        <label>2</label>
    </ligand>
</feature>
<dbReference type="Pfam" id="PF02075">
    <property type="entry name" value="RuvC"/>
    <property type="match status" value="1"/>
</dbReference>
<gene>
    <name evidence="13" type="primary">ruvC</name>
    <name evidence="15" type="ORF">GEMMAAP_03955</name>
</gene>
<evidence type="ECO:0000256" key="5">
    <source>
        <dbReference type="ARBA" id="ARBA00022759"/>
    </source>
</evidence>
<evidence type="ECO:0000256" key="2">
    <source>
        <dbReference type="ARBA" id="ARBA00022490"/>
    </source>
</evidence>
<feature type="binding site" evidence="13">
    <location>
        <position position="141"/>
    </location>
    <ligand>
        <name>Mg(2+)</name>
        <dbReference type="ChEBI" id="CHEBI:18420"/>
        <label>1</label>
    </ligand>
</feature>
<comment type="similarity">
    <text evidence="1 13">Belongs to the RuvC family.</text>
</comment>
<dbReference type="GO" id="GO:0006281">
    <property type="term" value="P:DNA repair"/>
    <property type="evidence" value="ECO:0007669"/>
    <property type="project" value="UniProtKB-UniRule"/>
</dbReference>
<feature type="binding site" evidence="13">
    <location>
        <position position="8"/>
    </location>
    <ligand>
        <name>Mg(2+)</name>
        <dbReference type="ChEBI" id="CHEBI:18420"/>
        <label>1</label>
    </ligand>
</feature>
<dbReference type="InterPro" id="IPR012337">
    <property type="entry name" value="RNaseH-like_sf"/>
</dbReference>
<keyword evidence="11 13" id="KW-0234">DNA repair</keyword>
<evidence type="ECO:0000256" key="7">
    <source>
        <dbReference type="ARBA" id="ARBA00022801"/>
    </source>
</evidence>
<dbReference type="InterPro" id="IPR036397">
    <property type="entry name" value="RNaseH_sf"/>
</dbReference>
<evidence type="ECO:0000256" key="12">
    <source>
        <dbReference type="ARBA" id="ARBA00029354"/>
    </source>
</evidence>
<dbReference type="PRINTS" id="PR00696">
    <property type="entry name" value="RSOLVASERUVC"/>
</dbReference>
<dbReference type="GO" id="GO:0003677">
    <property type="term" value="F:DNA binding"/>
    <property type="evidence" value="ECO:0007669"/>
    <property type="project" value="UniProtKB-KW"/>
</dbReference>
<feature type="active site" evidence="13">
    <location>
        <position position="141"/>
    </location>
</feature>
<evidence type="ECO:0000256" key="6">
    <source>
        <dbReference type="ARBA" id="ARBA00022763"/>
    </source>
</evidence>
<dbReference type="Proteomes" id="UP000076404">
    <property type="component" value="Chromosome"/>
</dbReference>
<comment type="cofactor">
    <cofactor evidence="13">
        <name>Mg(2+)</name>
        <dbReference type="ChEBI" id="CHEBI:18420"/>
    </cofactor>
    <text evidence="13">Binds 2 Mg(2+) ion per subunit.</text>
</comment>
<evidence type="ECO:0000256" key="8">
    <source>
        <dbReference type="ARBA" id="ARBA00022842"/>
    </source>
</evidence>
<evidence type="ECO:0000256" key="1">
    <source>
        <dbReference type="ARBA" id="ARBA00009518"/>
    </source>
</evidence>
<dbReference type="HAMAP" id="MF_00034">
    <property type="entry name" value="RuvC"/>
    <property type="match status" value="1"/>
</dbReference>
<keyword evidence="4 13" id="KW-0479">Metal-binding</keyword>
<dbReference type="GO" id="GO:0048476">
    <property type="term" value="C:Holliday junction resolvase complex"/>
    <property type="evidence" value="ECO:0007669"/>
    <property type="project" value="UniProtKB-UniRule"/>
</dbReference>
<keyword evidence="7 13" id="KW-0378">Hydrolase</keyword>
<dbReference type="GO" id="GO:0006310">
    <property type="term" value="P:DNA recombination"/>
    <property type="evidence" value="ECO:0007669"/>
    <property type="project" value="UniProtKB-UniRule"/>
</dbReference>
<keyword evidence="16" id="KW-1185">Reference proteome</keyword>
<dbReference type="EMBL" id="CP011454">
    <property type="protein sequence ID" value="AMW04220.1"/>
    <property type="molecule type" value="Genomic_DNA"/>
</dbReference>
<keyword evidence="2 13" id="KW-0963">Cytoplasm</keyword>
<evidence type="ECO:0000256" key="14">
    <source>
        <dbReference type="NCBIfam" id="TIGR00228"/>
    </source>
</evidence>
<dbReference type="EC" id="3.1.21.10" evidence="13 14"/>
<keyword evidence="3 13" id="KW-0540">Nuclease</keyword>
<keyword evidence="9 13" id="KW-0238">DNA-binding</keyword>
<dbReference type="GO" id="GO:0005737">
    <property type="term" value="C:cytoplasm"/>
    <property type="evidence" value="ECO:0007669"/>
    <property type="project" value="UniProtKB-SubCell"/>
</dbReference>
<dbReference type="GO" id="GO:0000287">
    <property type="term" value="F:magnesium ion binding"/>
    <property type="evidence" value="ECO:0007669"/>
    <property type="project" value="UniProtKB-UniRule"/>
</dbReference>
<dbReference type="RefSeq" id="WP_238588179.1">
    <property type="nucleotide sequence ID" value="NZ_CP011454.1"/>
</dbReference>
<sequence>MKLVLGIDPGTAVTGFGVVALEGRAPTLVECGVIRTNARDPLAQRLHEVHAGVSELIARHRPDTIAIEDVFYAKNVRTTVVLGHARGVILLAGQQARLTIHEYPPAEIKKAITGRGAATKEQVQFMVTRLLRLKSAPQPADAADGVAAALCACMTATLPKLPELKLSTLLAKAAQEKRK</sequence>
<evidence type="ECO:0000256" key="4">
    <source>
        <dbReference type="ARBA" id="ARBA00022723"/>
    </source>
</evidence>
<dbReference type="PROSITE" id="PS01321">
    <property type="entry name" value="RUVC"/>
    <property type="match status" value="1"/>
</dbReference>
<dbReference type="eggNOG" id="COG0817">
    <property type="taxonomic scope" value="Bacteria"/>
</dbReference>
<comment type="subcellular location">
    <subcellularLocation>
        <location evidence="13">Cytoplasm</location>
    </subcellularLocation>
</comment>
<dbReference type="AlphaFoldDB" id="A0A143BID2"/>
<evidence type="ECO:0000256" key="9">
    <source>
        <dbReference type="ARBA" id="ARBA00023125"/>
    </source>
</evidence>
<dbReference type="NCBIfam" id="NF000711">
    <property type="entry name" value="PRK00039.2-1"/>
    <property type="match status" value="1"/>
</dbReference>
<keyword evidence="6 13" id="KW-0227">DNA damage</keyword>
<name>A0A143BID2_9BACT</name>
<evidence type="ECO:0000313" key="15">
    <source>
        <dbReference type="EMBL" id="AMW04220.1"/>
    </source>
</evidence>
<evidence type="ECO:0000256" key="3">
    <source>
        <dbReference type="ARBA" id="ARBA00022722"/>
    </source>
</evidence>
<comment type="function">
    <text evidence="13">The RuvA-RuvB-RuvC complex processes Holliday junction (HJ) DNA during genetic recombination and DNA repair. Endonuclease that resolves HJ intermediates. Cleaves cruciform DNA by making single-stranded nicks across the HJ at symmetrical positions within the homologous arms, yielding a 5'-phosphate and a 3'-hydroxyl group; requires a central core of homology in the junction. The consensus cleavage sequence is 5'-(A/T)TT(C/G)-3'. Cleavage occurs on the 3'-side of the TT dinucleotide at the point of strand exchange. HJ branch migration catalyzed by RuvA-RuvB allows RuvC to scan DNA until it finds its consensus sequence, where it cleaves and resolves the cruciform DNA.</text>
</comment>
<comment type="catalytic activity">
    <reaction evidence="12 13">
        <text>Endonucleolytic cleavage at a junction such as a reciprocal single-stranded crossover between two homologous DNA duplexes (Holliday junction).</text>
        <dbReference type="EC" id="3.1.21.10"/>
    </reaction>
</comment>
<dbReference type="InterPro" id="IPR020563">
    <property type="entry name" value="X-over_junc_endoDNase_Mg_BS"/>
</dbReference>
<dbReference type="GO" id="GO:0008821">
    <property type="term" value="F:crossover junction DNA endonuclease activity"/>
    <property type="evidence" value="ECO:0007669"/>
    <property type="project" value="UniProtKB-UniRule"/>
</dbReference>
<evidence type="ECO:0000256" key="13">
    <source>
        <dbReference type="HAMAP-Rule" id="MF_00034"/>
    </source>
</evidence>
<protein>
    <recommendedName>
        <fullName evidence="13 14">Crossover junction endodeoxyribonuclease RuvC</fullName>
        <ecNumber evidence="13 14">3.1.21.10</ecNumber>
    </recommendedName>
    <alternativeName>
        <fullName evidence="13">Holliday junction nuclease RuvC</fullName>
    </alternativeName>
    <alternativeName>
        <fullName evidence="13">Holliday junction resolvase RuvC</fullName>
    </alternativeName>
</protein>
<dbReference type="NCBIfam" id="TIGR00228">
    <property type="entry name" value="ruvC"/>
    <property type="match status" value="1"/>
</dbReference>
<proteinExistence type="inferred from homology"/>
<evidence type="ECO:0000256" key="10">
    <source>
        <dbReference type="ARBA" id="ARBA00023172"/>
    </source>
</evidence>
<dbReference type="FunFam" id="3.30.420.10:FF:000002">
    <property type="entry name" value="Crossover junction endodeoxyribonuclease RuvC"/>
    <property type="match status" value="1"/>
</dbReference>
<reference evidence="15 16" key="1">
    <citation type="journal article" date="2014" name="Proc. Natl. Acad. Sci. U.S.A.">
        <title>Functional type 2 photosynthetic reaction centers found in the rare bacterial phylum Gemmatimonadetes.</title>
        <authorList>
            <person name="Zeng Y."/>
            <person name="Feng F."/>
            <person name="Medova H."/>
            <person name="Dean J."/>
            <person name="Koblizek M."/>
        </authorList>
    </citation>
    <scope>NUCLEOTIDE SEQUENCE [LARGE SCALE GENOMIC DNA]</scope>
    <source>
        <strain evidence="15 16">AP64</strain>
    </source>
</reference>
<dbReference type="InterPro" id="IPR002176">
    <property type="entry name" value="X-over_junc_endoDNase_RuvC"/>
</dbReference>
<dbReference type="SUPFAM" id="SSF53098">
    <property type="entry name" value="Ribonuclease H-like"/>
    <property type="match status" value="1"/>
</dbReference>
<dbReference type="Gene3D" id="3.30.420.10">
    <property type="entry name" value="Ribonuclease H-like superfamily/Ribonuclease H"/>
    <property type="match status" value="1"/>
</dbReference>
<comment type="subunit">
    <text evidence="13">Homodimer which binds Holliday junction (HJ) DNA. The HJ becomes 2-fold symmetrical on binding to RuvC with unstacked arms; it has a different conformation from HJ DNA in complex with RuvA. In the full resolvosome a probable DNA-RuvA(4)-RuvB(12)-RuvC(2) complex forms which resolves the HJ.</text>
</comment>